<sequence length="97" mass="11366">MTIYECNCLGDIRANIDLIDGKIVSLLVQRGKYVMQAAKYKKNITEVEDQARIKNIITKVRGYAKQMDFDPNTIEQIYRYLIQVYIQLEKEAFTNLK</sequence>
<proteinExistence type="predicted"/>
<dbReference type="GO" id="GO:0004106">
    <property type="term" value="F:chorismate mutase activity"/>
    <property type="evidence" value="ECO:0007669"/>
    <property type="project" value="InterPro"/>
</dbReference>
<evidence type="ECO:0000259" key="2">
    <source>
        <dbReference type="PROSITE" id="PS51168"/>
    </source>
</evidence>
<keyword evidence="4" id="KW-1185">Reference proteome</keyword>
<reference evidence="3 4" key="1">
    <citation type="submission" date="2019-02" db="EMBL/GenBank/DDBJ databases">
        <authorList>
            <person name="Lehtovirta-Morley E L."/>
        </authorList>
    </citation>
    <scope>NUCLEOTIDE SEQUENCE [LARGE SCALE GENOMIC DNA]</scope>
    <source>
        <strain evidence="3">NFRAN1</strain>
    </source>
</reference>
<dbReference type="InterPro" id="IPR036979">
    <property type="entry name" value="CM_dom_sf"/>
</dbReference>
<dbReference type="SMART" id="SM00830">
    <property type="entry name" value="CM_2"/>
    <property type="match status" value="1"/>
</dbReference>
<evidence type="ECO:0000313" key="4">
    <source>
        <dbReference type="Proteomes" id="UP000294299"/>
    </source>
</evidence>
<dbReference type="RefSeq" id="WP_134484720.1">
    <property type="nucleotide sequence ID" value="NZ_LR216287.1"/>
</dbReference>
<dbReference type="EMBL" id="LR216287">
    <property type="protein sequence ID" value="VFJ14545.1"/>
    <property type="molecule type" value="Genomic_DNA"/>
</dbReference>
<organism evidence="3 4">
    <name type="scientific">Candidatus Nitrosocosmicus franklandianus</name>
    <dbReference type="NCBI Taxonomy" id="1798806"/>
    <lineage>
        <taxon>Archaea</taxon>
        <taxon>Nitrososphaerota</taxon>
        <taxon>Nitrososphaeria</taxon>
        <taxon>Nitrososphaerales</taxon>
        <taxon>Nitrososphaeraceae</taxon>
        <taxon>Candidatus Nitrosocosmicus</taxon>
    </lineage>
</organism>
<dbReference type="KEGG" id="nfn:NFRAN_2223"/>
<dbReference type="AlphaFoldDB" id="A0A484IB68"/>
<dbReference type="Proteomes" id="UP000294299">
    <property type="component" value="Chromosome NFRAN"/>
</dbReference>
<dbReference type="InterPro" id="IPR051331">
    <property type="entry name" value="Chorismate_mutase-related"/>
</dbReference>
<dbReference type="Pfam" id="PF01817">
    <property type="entry name" value="CM_2"/>
    <property type="match status" value="1"/>
</dbReference>
<dbReference type="PANTHER" id="PTHR38041:SF1">
    <property type="entry name" value="CHORISMATE MUTASE"/>
    <property type="match status" value="1"/>
</dbReference>
<accession>A0A484IB68</accession>
<dbReference type="PROSITE" id="PS51168">
    <property type="entry name" value="CHORISMATE_MUT_2"/>
    <property type="match status" value="1"/>
</dbReference>
<feature type="domain" description="Chorismate mutase" evidence="2">
    <location>
        <begin position="3"/>
        <end position="93"/>
    </location>
</feature>
<dbReference type="InterPro" id="IPR002701">
    <property type="entry name" value="CM_II_prokaryot"/>
</dbReference>
<evidence type="ECO:0000313" key="3">
    <source>
        <dbReference type="EMBL" id="VFJ14545.1"/>
    </source>
</evidence>
<dbReference type="InterPro" id="IPR036263">
    <property type="entry name" value="Chorismate_II_sf"/>
</dbReference>
<dbReference type="SUPFAM" id="SSF48600">
    <property type="entry name" value="Chorismate mutase II"/>
    <property type="match status" value="1"/>
</dbReference>
<dbReference type="GO" id="GO:0046417">
    <property type="term" value="P:chorismate metabolic process"/>
    <property type="evidence" value="ECO:0007669"/>
    <property type="project" value="InterPro"/>
</dbReference>
<dbReference type="PANTHER" id="PTHR38041">
    <property type="entry name" value="CHORISMATE MUTASE"/>
    <property type="match status" value="1"/>
</dbReference>
<name>A0A484IB68_9ARCH</name>
<protein>
    <submittedName>
        <fullName evidence="3">Chorismate mutase</fullName>
    </submittedName>
</protein>
<dbReference type="Gene3D" id="1.20.59.10">
    <property type="entry name" value="Chorismate mutase"/>
    <property type="match status" value="1"/>
</dbReference>
<gene>
    <name evidence="3" type="ORF">NFRAN_2223</name>
</gene>
<dbReference type="GeneID" id="39421458"/>
<keyword evidence="1" id="KW-0413">Isomerase</keyword>
<dbReference type="OrthoDB" id="11297at2157"/>
<evidence type="ECO:0000256" key="1">
    <source>
        <dbReference type="ARBA" id="ARBA00023235"/>
    </source>
</evidence>
<dbReference type="GO" id="GO:0009697">
    <property type="term" value="P:salicylic acid biosynthetic process"/>
    <property type="evidence" value="ECO:0007669"/>
    <property type="project" value="TreeGrafter"/>
</dbReference>